<accession>A0A219B7B9</accession>
<keyword evidence="2" id="KW-1185">Reference proteome</keyword>
<dbReference type="EMBL" id="NFZT01000001">
    <property type="protein sequence ID" value="OWV34074.1"/>
    <property type="molecule type" value="Genomic_DNA"/>
</dbReference>
<dbReference type="SUPFAM" id="SSF52540">
    <property type="entry name" value="P-loop containing nucleoside triphosphate hydrolases"/>
    <property type="match status" value="1"/>
</dbReference>
<evidence type="ECO:0000313" key="2">
    <source>
        <dbReference type="Proteomes" id="UP000198462"/>
    </source>
</evidence>
<dbReference type="PANTHER" id="PTHR42935:SF1">
    <property type="entry name" value="SLR0930 PROTEIN"/>
    <property type="match status" value="1"/>
</dbReference>
<dbReference type="Pfam" id="PF05673">
    <property type="entry name" value="DUF815"/>
    <property type="match status" value="1"/>
</dbReference>
<name>A0A219B7B9_9SPHN</name>
<dbReference type="RefSeq" id="WP_088712772.1">
    <property type="nucleotide sequence ID" value="NZ_NFZT01000001.1"/>
</dbReference>
<dbReference type="AlphaFoldDB" id="A0A219B7B9"/>
<dbReference type="InterPro" id="IPR027417">
    <property type="entry name" value="P-loop_NTPase"/>
</dbReference>
<gene>
    <name evidence="1" type="ORF">B5C34_11795</name>
</gene>
<dbReference type="Gene3D" id="3.40.50.300">
    <property type="entry name" value="P-loop containing nucleotide triphosphate hydrolases"/>
    <property type="match status" value="1"/>
</dbReference>
<dbReference type="InterPro" id="IPR008533">
    <property type="entry name" value="DUF815"/>
</dbReference>
<evidence type="ECO:0000313" key="1">
    <source>
        <dbReference type="EMBL" id="OWV34074.1"/>
    </source>
</evidence>
<comment type="caution">
    <text evidence="1">The sequence shown here is derived from an EMBL/GenBank/DDBJ whole genome shotgun (WGS) entry which is preliminary data.</text>
</comment>
<sequence length="265" mass="28724">MSQQLESQIARIADALERRFPPELQADLYGFPAYRWSLRGLEAVERLRALPMSAFAAMDRQKELLHGNSQRFAEGRPAHDALLWGARGMGKSALCRSAAAEAGLAVVQVEPERIGDLEVLLSQLAKAGDRRFIVLIDDFGVDATVSVHRLRSLLDGSIEARAANALIYVTSNRRHLVPRAAGSGAADVHERDAQHDELALAERFGLSIGFHEASEADYLAICHSLAAARGVGPVEKADALAFAHMRGARSGRIAAHYVTDLAGRD</sequence>
<dbReference type="PANTHER" id="PTHR42935">
    <property type="entry name" value="SLR0930 PROTEIN"/>
    <property type="match status" value="1"/>
</dbReference>
<proteinExistence type="predicted"/>
<organism evidence="1 2">
    <name type="scientific">Pacificimonas flava</name>
    <dbReference type="NCBI Taxonomy" id="1234595"/>
    <lineage>
        <taxon>Bacteria</taxon>
        <taxon>Pseudomonadati</taxon>
        <taxon>Pseudomonadota</taxon>
        <taxon>Alphaproteobacteria</taxon>
        <taxon>Sphingomonadales</taxon>
        <taxon>Sphingosinicellaceae</taxon>
        <taxon>Pacificimonas</taxon>
    </lineage>
</organism>
<dbReference type="Proteomes" id="UP000198462">
    <property type="component" value="Unassembled WGS sequence"/>
</dbReference>
<protein>
    <submittedName>
        <fullName evidence="1">ATPase</fullName>
    </submittedName>
</protein>
<reference evidence="2" key="1">
    <citation type="submission" date="2017-05" db="EMBL/GenBank/DDBJ databases">
        <authorList>
            <person name="Lin X."/>
        </authorList>
    </citation>
    <scope>NUCLEOTIDE SEQUENCE [LARGE SCALE GENOMIC DNA]</scope>
    <source>
        <strain evidence="2">JLT2012</strain>
    </source>
</reference>
<dbReference type="OrthoDB" id="9812140at2"/>